<organism evidence="1 2">
    <name type="scientific">Platanthera guangdongensis</name>
    <dbReference type="NCBI Taxonomy" id="2320717"/>
    <lineage>
        <taxon>Eukaryota</taxon>
        <taxon>Viridiplantae</taxon>
        <taxon>Streptophyta</taxon>
        <taxon>Embryophyta</taxon>
        <taxon>Tracheophyta</taxon>
        <taxon>Spermatophyta</taxon>
        <taxon>Magnoliopsida</taxon>
        <taxon>Liliopsida</taxon>
        <taxon>Asparagales</taxon>
        <taxon>Orchidaceae</taxon>
        <taxon>Orchidoideae</taxon>
        <taxon>Orchideae</taxon>
        <taxon>Orchidinae</taxon>
        <taxon>Platanthera</taxon>
    </lineage>
</organism>
<evidence type="ECO:0000313" key="1">
    <source>
        <dbReference type="EMBL" id="KAK8940282.1"/>
    </source>
</evidence>
<comment type="caution">
    <text evidence="1">The sequence shown here is derived from an EMBL/GenBank/DDBJ whole genome shotgun (WGS) entry which is preliminary data.</text>
</comment>
<dbReference type="Proteomes" id="UP001412067">
    <property type="component" value="Unassembled WGS sequence"/>
</dbReference>
<name>A0ABR2LH10_9ASPA</name>
<gene>
    <name evidence="1" type="primary">RPL4A</name>
    <name evidence="1" type="ORF">KSP40_PGU010929</name>
</gene>
<keyword evidence="2" id="KW-1185">Reference proteome</keyword>
<dbReference type="EMBL" id="JBBWWR010000020">
    <property type="protein sequence ID" value="KAK8940282.1"/>
    <property type="molecule type" value="Genomic_DNA"/>
</dbReference>
<keyword evidence="1" id="KW-0687">Ribonucleoprotein</keyword>
<evidence type="ECO:0000313" key="2">
    <source>
        <dbReference type="Proteomes" id="UP001412067"/>
    </source>
</evidence>
<keyword evidence="1" id="KW-0689">Ribosomal protein</keyword>
<accession>A0ABR2LH10</accession>
<protein>
    <submittedName>
        <fullName evidence="1">60S ribosomal protein L4-1</fullName>
    </submittedName>
</protein>
<proteinExistence type="predicted"/>
<dbReference type="GO" id="GO:0005840">
    <property type="term" value="C:ribosome"/>
    <property type="evidence" value="ECO:0007669"/>
    <property type="project" value="UniProtKB-KW"/>
</dbReference>
<reference evidence="1 2" key="1">
    <citation type="journal article" date="2022" name="Nat. Plants">
        <title>Genomes of leafy and leafless Platanthera orchids illuminate the evolution of mycoheterotrophy.</title>
        <authorList>
            <person name="Li M.H."/>
            <person name="Liu K.W."/>
            <person name="Li Z."/>
            <person name="Lu H.C."/>
            <person name="Ye Q.L."/>
            <person name="Zhang D."/>
            <person name="Wang J.Y."/>
            <person name="Li Y.F."/>
            <person name="Zhong Z.M."/>
            <person name="Liu X."/>
            <person name="Yu X."/>
            <person name="Liu D.K."/>
            <person name="Tu X.D."/>
            <person name="Liu B."/>
            <person name="Hao Y."/>
            <person name="Liao X.Y."/>
            <person name="Jiang Y.T."/>
            <person name="Sun W.H."/>
            <person name="Chen J."/>
            <person name="Chen Y.Q."/>
            <person name="Ai Y."/>
            <person name="Zhai J.W."/>
            <person name="Wu S.S."/>
            <person name="Zhou Z."/>
            <person name="Hsiao Y.Y."/>
            <person name="Wu W.L."/>
            <person name="Chen Y.Y."/>
            <person name="Lin Y.F."/>
            <person name="Hsu J.L."/>
            <person name="Li C.Y."/>
            <person name="Wang Z.W."/>
            <person name="Zhao X."/>
            <person name="Zhong W.Y."/>
            <person name="Ma X.K."/>
            <person name="Ma L."/>
            <person name="Huang J."/>
            <person name="Chen G.Z."/>
            <person name="Huang M.Z."/>
            <person name="Huang L."/>
            <person name="Peng D.H."/>
            <person name="Luo Y.B."/>
            <person name="Zou S.Q."/>
            <person name="Chen S.P."/>
            <person name="Lan S."/>
            <person name="Tsai W.C."/>
            <person name="Van de Peer Y."/>
            <person name="Liu Z.J."/>
        </authorList>
    </citation>
    <scope>NUCLEOTIDE SEQUENCE [LARGE SCALE GENOMIC DNA]</scope>
    <source>
        <strain evidence="1">Lor288</strain>
    </source>
</reference>
<sequence>MADLRRRVIVSSSIKKSDQEEATKIKAAGRAWYKTMISDSEYTELENFSKWLGATQ</sequence>